<evidence type="ECO:0000313" key="2">
    <source>
        <dbReference type="Proteomes" id="UP000192521"/>
    </source>
</evidence>
<evidence type="ECO:0000313" key="1">
    <source>
        <dbReference type="EMBL" id="ORJ48080.1"/>
    </source>
</evidence>
<dbReference type="EMBL" id="MWPR01000050">
    <property type="protein sequence ID" value="ORJ48080.1"/>
    <property type="molecule type" value="Genomic_DNA"/>
</dbReference>
<reference evidence="1 2" key="1">
    <citation type="submission" date="2017-02" db="EMBL/GenBank/DDBJ databases">
        <title>Draft genome sequence of a Kluyvera intermedia isolate from a patient with a pancreatic abscess.</title>
        <authorList>
            <person name="Thele R."/>
        </authorList>
    </citation>
    <scope>NUCLEOTIDE SEQUENCE [LARGE SCALE GENOMIC DNA]</scope>
    <source>
        <strain evidence="1 2">FOSA7093</strain>
    </source>
</reference>
<name>A0ABX3U985_KLUIN</name>
<comment type="caution">
    <text evidence="1">The sequence shown here is derived from an EMBL/GenBank/DDBJ whole genome shotgun (WGS) entry which is preliminary data.</text>
</comment>
<accession>A0ABX3U985</accession>
<sequence>MQIELSFLEKIVNTIFLEMKRRGMDSFTLDEDFYWNIPSESLFDLHNEPNQLDIGQLAEDYEILRLAHSQHSLVSHNLKNVSAIMRFLSEKYPF</sequence>
<dbReference type="RefSeq" id="WP_085007356.1">
    <property type="nucleotide sequence ID" value="NZ_MWPR01000050.1"/>
</dbReference>
<protein>
    <submittedName>
        <fullName evidence="1">Uncharacterized protein</fullName>
    </submittedName>
</protein>
<gene>
    <name evidence="1" type="ORF">B2M27_22705</name>
</gene>
<keyword evidence="2" id="KW-1185">Reference proteome</keyword>
<dbReference type="Proteomes" id="UP000192521">
    <property type="component" value="Unassembled WGS sequence"/>
</dbReference>
<organism evidence="1 2">
    <name type="scientific">Kluyvera intermedia</name>
    <name type="common">Enterobacter intermedius</name>
    <dbReference type="NCBI Taxonomy" id="61648"/>
    <lineage>
        <taxon>Bacteria</taxon>
        <taxon>Pseudomonadati</taxon>
        <taxon>Pseudomonadota</taxon>
        <taxon>Gammaproteobacteria</taxon>
        <taxon>Enterobacterales</taxon>
        <taxon>Enterobacteriaceae</taxon>
        <taxon>Kluyvera</taxon>
    </lineage>
</organism>
<proteinExistence type="predicted"/>